<name>A0ABT0GDW1_9GAMM</name>
<feature type="transmembrane region" description="Helical" evidence="2">
    <location>
        <begin position="280"/>
        <end position="300"/>
    </location>
</feature>
<keyword evidence="2" id="KW-0812">Transmembrane</keyword>
<protein>
    <submittedName>
        <fullName evidence="5">SpoIIE family protein phosphatase</fullName>
    </submittedName>
</protein>
<feature type="domain" description="PPM-type phosphatase" evidence="4">
    <location>
        <begin position="386"/>
        <end position="604"/>
    </location>
</feature>
<evidence type="ECO:0000313" key="6">
    <source>
        <dbReference type="Proteomes" id="UP001431449"/>
    </source>
</evidence>
<evidence type="ECO:0000259" key="3">
    <source>
        <dbReference type="PROSITE" id="PS50885"/>
    </source>
</evidence>
<evidence type="ECO:0000256" key="2">
    <source>
        <dbReference type="SAM" id="Phobius"/>
    </source>
</evidence>
<gene>
    <name evidence="5" type="ORF">M0G41_03570</name>
</gene>
<keyword evidence="1" id="KW-0378">Hydrolase</keyword>
<dbReference type="SUPFAM" id="SSF81606">
    <property type="entry name" value="PP2C-like"/>
    <property type="match status" value="1"/>
</dbReference>
<dbReference type="PANTHER" id="PTHR43156:SF2">
    <property type="entry name" value="STAGE II SPORULATION PROTEIN E"/>
    <property type="match status" value="1"/>
</dbReference>
<sequence>MSLRMKVIAVLVPVMALLLTALYLLMSGVISRGFAQIEEQHMQRNVQRVRAALEQEMQAVRASARDWGSWTDLYDWMESGDSGFVERSLRLGAEGLERLGIDLLAVRAHAGGIRFGEQLDPGAEDATIEPDARMRALIDAHPALAAPSKEAGGQVGLLADGGQLLIMAGSPVLDSDEQRASRGSVILVRLLDEDFMARLSDRVGLSLAVSPAGPEGWQGEPARLAVALGRSPSGSLIKALGEERIAGYFLIEGPGGETLALVEVSQDRPIHRQGQLSLRYLLGVFMLAAVAILAALVLLLNNVVLRRILQLSAEVNQISRSSDLRLRTSAEGRDEIGHLGREMNDMLRALEAAAEKERKYIREIDASLKLAASIQSSMLSRDFGDGAGVVDLHAQLIPAKTVGGDFYDFFWLDTHRLAFVIADVSGKGVPAGLFMVKAKSVIKTAASVFSDPGEIVARANDELSAGNDESMFVTALFGVLDTASGELELVNAGHNPPMLIEGPQRSVRELRLEQQVVLGAMDGLPYASTRLHLQPGDRLFIYTDGVNEAMDPDNVEFGYARLVESLSAASGDAAAIDAAVVDAVQAFARGAEQSDDITVMCLAWLRPGSLADGLG</sequence>
<dbReference type="InterPro" id="IPR007892">
    <property type="entry name" value="CHASE4"/>
</dbReference>
<evidence type="ECO:0000259" key="4">
    <source>
        <dbReference type="PROSITE" id="PS51746"/>
    </source>
</evidence>
<dbReference type="InterPro" id="IPR052016">
    <property type="entry name" value="Bact_Sigma-Reg"/>
</dbReference>
<reference evidence="5" key="1">
    <citation type="submission" date="2022-04" db="EMBL/GenBank/DDBJ databases">
        <title>Lysobacter sp. CAU 1642 isolated from sea sand.</title>
        <authorList>
            <person name="Kim W."/>
        </authorList>
    </citation>
    <scope>NUCLEOTIDE SEQUENCE</scope>
    <source>
        <strain evidence="5">CAU 1642</strain>
    </source>
</reference>
<comment type="caution">
    <text evidence="5">The sequence shown here is derived from an EMBL/GenBank/DDBJ whole genome shotgun (WGS) entry which is preliminary data.</text>
</comment>
<organism evidence="5 6">
    <name type="scientific">Pseudomarimonas salicorniae</name>
    <dbReference type="NCBI Taxonomy" id="2933270"/>
    <lineage>
        <taxon>Bacteria</taxon>
        <taxon>Pseudomonadati</taxon>
        <taxon>Pseudomonadota</taxon>
        <taxon>Gammaproteobacteria</taxon>
        <taxon>Lysobacterales</taxon>
        <taxon>Lysobacteraceae</taxon>
        <taxon>Pseudomarimonas</taxon>
    </lineage>
</organism>
<dbReference type="EMBL" id="JALNMH010000002">
    <property type="protein sequence ID" value="MCK7592744.1"/>
    <property type="molecule type" value="Genomic_DNA"/>
</dbReference>
<dbReference type="Gene3D" id="6.10.340.10">
    <property type="match status" value="1"/>
</dbReference>
<keyword evidence="6" id="KW-1185">Reference proteome</keyword>
<dbReference type="Gene3D" id="3.60.40.10">
    <property type="entry name" value="PPM-type phosphatase domain"/>
    <property type="match status" value="1"/>
</dbReference>
<dbReference type="PANTHER" id="PTHR43156">
    <property type="entry name" value="STAGE II SPORULATION PROTEIN E-RELATED"/>
    <property type="match status" value="1"/>
</dbReference>
<dbReference type="Pfam" id="PF05228">
    <property type="entry name" value="CHASE4"/>
    <property type="match status" value="1"/>
</dbReference>
<dbReference type="SMART" id="SM00331">
    <property type="entry name" value="PP2C_SIG"/>
    <property type="match status" value="1"/>
</dbReference>
<dbReference type="RefSeq" id="WP_248205092.1">
    <property type="nucleotide sequence ID" value="NZ_JALNMH010000002.1"/>
</dbReference>
<evidence type="ECO:0000313" key="5">
    <source>
        <dbReference type="EMBL" id="MCK7592744.1"/>
    </source>
</evidence>
<dbReference type="InterPro" id="IPR003660">
    <property type="entry name" value="HAMP_dom"/>
</dbReference>
<dbReference type="Pfam" id="PF00672">
    <property type="entry name" value="HAMP"/>
    <property type="match status" value="1"/>
</dbReference>
<dbReference type="Pfam" id="PF07228">
    <property type="entry name" value="SpoIIE"/>
    <property type="match status" value="1"/>
</dbReference>
<dbReference type="PROSITE" id="PS51746">
    <property type="entry name" value="PPM_2"/>
    <property type="match status" value="1"/>
</dbReference>
<keyword evidence="2" id="KW-0472">Membrane</keyword>
<dbReference type="SMART" id="SM00304">
    <property type="entry name" value="HAMP"/>
    <property type="match status" value="1"/>
</dbReference>
<proteinExistence type="predicted"/>
<dbReference type="CDD" id="cd06225">
    <property type="entry name" value="HAMP"/>
    <property type="match status" value="1"/>
</dbReference>
<dbReference type="InterPro" id="IPR001932">
    <property type="entry name" value="PPM-type_phosphatase-like_dom"/>
</dbReference>
<keyword evidence="2" id="KW-1133">Transmembrane helix</keyword>
<dbReference type="Proteomes" id="UP001431449">
    <property type="component" value="Unassembled WGS sequence"/>
</dbReference>
<dbReference type="InterPro" id="IPR036457">
    <property type="entry name" value="PPM-type-like_dom_sf"/>
</dbReference>
<feature type="domain" description="HAMP" evidence="3">
    <location>
        <begin position="302"/>
        <end position="355"/>
    </location>
</feature>
<evidence type="ECO:0000256" key="1">
    <source>
        <dbReference type="ARBA" id="ARBA00022801"/>
    </source>
</evidence>
<accession>A0ABT0GDW1</accession>
<dbReference type="PROSITE" id="PS50885">
    <property type="entry name" value="HAMP"/>
    <property type="match status" value="1"/>
</dbReference>